<sequence length="252" mass="29241">MKIYSKGIAVFLILLLIVLGAYYQFTKRPDYPTKWRSEGTQLGKLSQISMALDLYSQKYGTLPPAYTVDKEGNRLHSWRTLLLPYYGEPYKSLYEKIDLSKPWNSPENSKISTDIYYVGKDRWNPKGASHLAIVGPESAWNNLKFKNTENGGEKNNSFLLIVEIENSEIHWSEPQDLELDQIEESKTRKPLIKGVGIKFKNGRLIIEETYHFLDLKELKKQATFKKTILKPSQKNRLDREKNVPEQQNIEVL</sequence>
<feature type="domain" description="DUF1559" evidence="1">
    <location>
        <begin position="45"/>
        <end position="110"/>
    </location>
</feature>
<accession>A0A517VYI0</accession>
<reference evidence="2 3" key="1">
    <citation type="submission" date="2019-03" db="EMBL/GenBank/DDBJ databases">
        <title>Deep-cultivation of Planctomycetes and their phenomic and genomic characterization uncovers novel biology.</title>
        <authorList>
            <person name="Wiegand S."/>
            <person name="Jogler M."/>
            <person name="Boedeker C."/>
            <person name="Pinto D."/>
            <person name="Vollmers J."/>
            <person name="Rivas-Marin E."/>
            <person name="Kohn T."/>
            <person name="Peeters S.H."/>
            <person name="Heuer A."/>
            <person name="Rast P."/>
            <person name="Oberbeckmann S."/>
            <person name="Bunk B."/>
            <person name="Jeske O."/>
            <person name="Meyerdierks A."/>
            <person name="Storesund J.E."/>
            <person name="Kallscheuer N."/>
            <person name="Luecker S."/>
            <person name="Lage O.M."/>
            <person name="Pohl T."/>
            <person name="Merkel B.J."/>
            <person name="Hornburger P."/>
            <person name="Mueller R.-W."/>
            <person name="Bruemmer F."/>
            <person name="Labrenz M."/>
            <person name="Spormann A.M."/>
            <person name="Op den Camp H."/>
            <person name="Overmann J."/>
            <person name="Amann R."/>
            <person name="Jetten M.S.M."/>
            <person name="Mascher T."/>
            <person name="Medema M.H."/>
            <person name="Devos D.P."/>
            <person name="Kaster A.-K."/>
            <person name="Ovreas L."/>
            <person name="Rohde M."/>
            <person name="Galperin M.Y."/>
            <person name="Jogler C."/>
        </authorList>
    </citation>
    <scope>NUCLEOTIDE SEQUENCE [LARGE SCALE GENOMIC DNA]</scope>
    <source>
        <strain evidence="2 3">V144</strain>
    </source>
</reference>
<protein>
    <recommendedName>
        <fullName evidence="1">DUF1559 domain-containing protein</fullName>
    </recommendedName>
</protein>
<dbReference type="AlphaFoldDB" id="A0A517VYI0"/>
<dbReference type="Pfam" id="PF07596">
    <property type="entry name" value="SBP_bac_10"/>
    <property type="match status" value="1"/>
</dbReference>
<evidence type="ECO:0000313" key="3">
    <source>
        <dbReference type="Proteomes" id="UP000318704"/>
    </source>
</evidence>
<dbReference type="Proteomes" id="UP000318704">
    <property type="component" value="Chromosome"/>
</dbReference>
<evidence type="ECO:0000259" key="1">
    <source>
        <dbReference type="Pfam" id="PF07596"/>
    </source>
</evidence>
<dbReference type="InterPro" id="IPR011453">
    <property type="entry name" value="DUF1559"/>
</dbReference>
<dbReference type="KEGG" id="gaw:V144x_35360"/>
<dbReference type="EMBL" id="CP037920">
    <property type="protein sequence ID" value="QDT98052.1"/>
    <property type="molecule type" value="Genomic_DNA"/>
</dbReference>
<organism evidence="2 3">
    <name type="scientific">Gimesia aquarii</name>
    <dbReference type="NCBI Taxonomy" id="2527964"/>
    <lineage>
        <taxon>Bacteria</taxon>
        <taxon>Pseudomonadati</taxon>
        <taxon>Planctomycetota</taxon>
        <taxon>Planctomycetia</taxon>
        <taxon>Planctomycetales</taxon>
        <taxon>Planctomycetaceae</taxon>
        <taxon>Gimesia</taxon>
    </lineage>
</organism>
<proteinExistence type="predicted"/>
<name>A0A517VYI0_9PLAN</name>
<dbReference type="RefSeq" id="WP_144986395.1">
    <property type="nucleotide sequence ID" value="NZ_CP037920.1"/>
</dbReference>
<gene>
    <name evidence="2" type="ORF">V144x_35360</name>
</gene>
<evidence type="ECO:0000313" key="2">
    <source>
        <dbReference type="EMBL" id="QDT98052.1"/>
    </source>
</evidence>